<dbReference type="EMBL" id="VDFM01000022">
    <property type="protein sequence ID" value="MQS53554.1"/>
    <property type="molecule type" value="Genomic_DNA"/>
</dbReference>
<evidence type="ECO:0000313" key="2">
    <source>
        <dbReference type="Proteomes" id="UP000380386"/>
    </source>
</evidence>
<dbReference type="InterPro" id="IPR023365">
    <property type="entry name" value="Sortase_dom-sf"/>
</dbReference>
<proteinExistence type="predicted"/>
<organism evidence="1 2">
    <name type="scientific">Companilactobacillus mishanensis</name>
    <dbReference type="NCBI Taxonomy" id="2486008"/>
    <lineage>
        <taxon>Bacteria</taxon>
        <taxon>Bacillati</taxon>
        <taxon>Bacillota</taxon>
        <taxon>Bacilli</taxon>
        <taxon>Lactobacillales</taxon>
        <taxon>Lactobacillaceae</taxon>
        <taxon>Companilactobacillus</taxon>
    </lineage>
</organism>
<dbReference type="SUPFAM" id="SSF63817">
    <property type="entry name" value="Sortase"/>
    <property type="match status" value="1"/>
</dbReference>
<protein>
    <submittedName>
        <fullName evidence="1">Uncharacterized protein</fullName>
    </submittedName>
</protein>
<dbReference type="OrthoDB" id="1648028at2"/>
<name>A0A5P0ZKF7_9LACO</name>
<accession>A0A5P0ZKF7</accession>
<dbReference type="AlphaFoldDB" id="A0A5P0ZKF7"/>
<gene>
    <name evidence="1" type="ORF">FHL02_11025</name>
</gene>
<sequence length="65" mass="7246">MLYGVSTMKPAQIMGAGNYAQAGHYMDGNTVFHNLRKVNFADGSIFNCSQSYLQVRSVWCRHLGC</sequence>
<evidence type="ECO:0000313" key="1">
    <source>
        <dbReference type="EMBL" id="MQS53554.1"/>
    </source>
</evidence>
<reference evidence="1 2" key="1">
    <citation type="journal article" date="2019" name="Syst. Appl. Microbiol.">
        <title>Polyphasic characterization of two novel Lactobacillus spp. isolated from blown salami packages: Description of Lactobacillus halodurans sp. nov. and Lactobacillus salsicarnum sp. nov.</title>
        <authorList>
            <person name="Schuster J.A."/>
            <person name="Klingl A."/>
            <person name="Vogel R.F."/>
            <person name="Ehrmann M.A."/>
        </authorList>
    </citation>
    <scope>NUCLEOTIDE SEQUENCE [LARGE SCALE GENOMIC DNA]</scope>
    <source>
        <strain evidence="1 2">TMW 1.2118</strain>
    </source>
</reference>
<dbReference type="Gene3D" id="2.40.260.10">
    <property type="entry name" value="Sortase"/>
    <property type="match status" value="1"/>
</dbReference>
<comment type="caution">
    <text evidence="1">The sequence shown here is derived from an EMBL/GenBank/DDBJ whole genome shotgun (WGS) entry which is preliminary data.</text>
</comment>
<dbReference type="Proteomes" id="UP000380386">
    <property type="component" value="Unassembled WGS sequence"/>
</dbReference>